<dbReference type="EMBL" id="CP013050">
    <property type="protein sequence ID" value="ALM75626.1"/>
    <property type="molecule type" value="Genomic_DNA"/>
</dbReference>
<dbReference type="GeneID" id="26136954"/>
<dbReference type="Proteomes" id="UP000066042">
    <property type="component" value="Chromosome"/>
</dbReference>
<organism evidence="1 2">
    <name type="scientific">Thermococcus barophilus</name>
    <dbReference type="NCBI Taxonomy" id="55802"/>
    <lineage>
        <taxon>Archaea</taxon>
        <taxon>Methanobacteriati</taxon>
        <taxon>Methanobacteriota</taxon>
        <taxon>Thermococci</taxon>
        <taxon>Thermococcales</taxon>
        <taxon>Thermococcaceae</taxon>
        <taxon>Thermococcus</taxon>
    </lineage>
</organism>
<protein>
    <recommendedName>
        <fullName evidence="3">UspA domain-containing protein</fullName>
    </recommendedName>
</protein>
<proteinExistence type="predicted"/>
<dbReference type="STRING" id="55802.TBCH5v1_1716"/>
<dbReference type="CDD" id="cd00293">
    <property type="entry name" value="USP-like"/>
    <property type="match status" value="1"/>
</dbReference>
<dbReference type="SUPFAM" id="SSF52402">
    <property type="entry name" value="Adenine nucleotide alpha hydrolases-like"/>
    <property type="match status" value="1"/>
</dbReference>
<sequence>MGLFSSLIQRKFKNIAGRRYERILKEYKEFLLTEEEMRLPEIKSILMPLDRFIGEIPPEIYETLSAYNDARVILVYIIDAHVFHVIEQTLGKDISEEFRRKEENDGKLLLEKIAKNFEDLGISPQVRLFFGDKGEDVIKLAEKHDMLVLSKAYGSEITKTHPLSPVVLKIVQHVDIPVIVY</sequence>
<dbReference type="InterPro" id="IPR014729">
    <property type="entry name" value="Rossmann-like_a/b/a_fold"/>
</dbReference>
<evidence type="ECO:0000313" key="2">
    <source>
        <dbReference type="Proteomes" id="UP000066042"/>
    </source>
</evidence>
<evidence type="ECO:0008006" key="3">
    <source>
        <dbReference type="Google" id="ProtNLM"/>
    </source>
</evidence>
<dbReference type="PATRIC" id="fig|55802.8.peg.1695"/>
<dbReference type="Gene3D" id="3.40.50.620">
    <property type="entry name" value="HUPs"/>
    <property type="match status" value="1"/>
</dbReference>
<name>A0A0S1XCX1_THEBA</name>
<accession>A0A0S1XCX1</accession>
<reference evidence="1 2" key="1">
    <citation type="journal article" date="2016" name="Genome Announc.">
        <title>Complete genome sequence of the hyperthermophilic and piezophilic archaeon Thermococcus barophilus Ch5, capable of growth at the expense of hydrogenogenesis from carbon monoxide and formate.</title>
        <authorList>
            <person name="Oger P."/>
            <person name="Sokolova T.G."/>
            <person name="Kozhevnikova D.A."/>
            <person name="Taranov E.A."/>
            <person name="Vannier P."/>
            <person name="Lee H.S."/>
            <person name="Kwon K.K."/>
            <person name="Kang S.G."/>
            <person name="Lee J.H."/>
            <person name="Bonch-Osmolovskaya E.A."/>
            <person name="Lebedinsky A.V."/>
        </authorList>
    </citation>
    <scope>NUCLEOTIDE SEQUENCE [LARGE SCALE GENOMIC DNA]</scope>
    <source>
        <strain evidence="2">Ch5</strain>
    </source>
</reference>
<gene>
    <name evidence="1" type="ORF">TBCH5v1_1716</name>
</gene>
<dbReference type="AlphaFoldDB" id="A0A0S1XCX1"/>
<evidence type="ECO:0000313" key="1">
    <source>
        <dbReference type="EMBL" id="ALM75626.1"/>
    </source>
</evidence>
<dbReference type="RefSeq" id="WP_056934206.1">
    <property type="nucleotide sequence ID" value="NZ_CP013050.1"/>
</dbReference>